<dbReference type="PROSITE" id="PS50157">
    <property type="entry name" value="ZINC_FINGER_C2H2_2"/>
    <property type="match status" value="1"/>
</dbReference>
<protein>
    <recommendedName>
        <fullName evidence="2">C2H2-type domain-containing protein</fullName>
    </recommendedName>
</protein>
<dbReference type="EMBL" id="JAACXV010013785">
    <property type="protein sequence ID" value="KAF7272317.1"/>
    <property type="molecule type" value="Genomic_DNA"/>
</dbReference>
<keyword evidence="1" id="KW-0863">Zinc-finger</keyword>
<keyword evidence="4" id="KW-1185">Reference proteome</keyword>
<sequence length="103" mass="12582">MMSILEDAQSLIYYIFYILESMYPYQCSTCLKPYKNYSSCWRHMAYECGNKKNFQCLYCSRAVAQRYDMKKHVRSCHPDKCREFEEIYRTTYYRKIPREVPSS</sequence>
<organism evidence="3 4">
    <name type="scientific">Rhynchophorus ferrugineus</name>
    <name type="common">Red palm weevil</name>
    <name type="synonym">Curculio ferrugineus</name>
    <dbReference type="NCBI Taxonomy" id="354439"/>
    <lineage>
        <taxon>Eukaryota</taxon>
        <taxon>Metazoa</taxon>
        <taxon>Ecdysozoa</taxon>
        <taxon>Arthropoda</taxon>
        <taxon>Hexapoda</taxon>
        <taxon>Insecta</taxon>
        <taxon>Pterygota</taxon>
        <taxon>Neoptera</taxon>
        <taxon>Endopterygota</taxon>
        <taxon>Coleoptera</taxon>
        <taxon>Polyphaga</taxon>
        <taxon>Cucujiformia</taxon>
        <taxon>Curculionidae</taxon>
        <taxon>Dryophthorinae</taxon>
        <taxon>Rhynchophorus</taxon>
    </lineage>
</organism>
<evidence type="ECO:0000313" key="3">
    <source>
        <dbReference type="EMBL" id="KAF7272317.1"/>
    </source>
</evidence>
<keyword evidence="1" id="KW-0479">Metal-binding</keyword>
<feature type="domain" description="C2H2-type" evidence="2">
    <location>
        <begin position="54"/>
        <end position="77"/>
    </location>
</feature>
<dbReference type="OrthoDB" id="6758069at2759"/>
<evidence type="ECO:0000256" key="1">
    <source>
        <dbReference type="PROSITE-ProRule" id="PRU00042"/>
    </source>
</evidence>
<dbReference type="InterPro" id="IPR036236">
    <property type="entry name" value="Znf_C2H2_sf"/>
</dbReference>
<proteinExistence type="predicted"/>
<reference evidence="3" key="1">
    <citation type="submission" date="2020-08" db="EMBL/GenBank/DDBJ databases">
        <title>Genome sequencing and assembly of the red palm weevil Rhynchophorus ferrugineus.</title>
        <authorList>
            <person name="Dias G.B."/>
            <person name="Bergman C.M."/>
            <person name="Manee M."/>
        </authorList>
    </citation>
    <scope>NUCLEOTIDE SEQUENCE</scope>
    <source>
        <strain evidence="3">AA-2017</strain>
        <tissue evidence="3">Whole larva</tissue>
    </source>
</reference>
<evidence type="ECO:0000313" key="4">
    <source>
        <dbReference type="Proteomes" id="UP000625711"/>
    </source>
</evidence>
<gene>
    <name evidence="3" type="ORF">GWI33_014866</name>
</gene>
<dbReference type="Gene3D" id="3.30.160.60">
    <property type="entry name" value="Classic Zinc Finger"/>
    <property type="match status" value="1"/>
</dbReference>
<evidence type="ECO:0000259" key="2">
    <source>
        <dbReference type="PROSITE" id="PS50157"/>
    </source>
</evidence>
<dbReference type="Proteomes" id="UP000625711">
    <property type="component" value="Unassembled WGS sequence"/>
</dbReference>
<name>A0A834I4B7_RHYFE</name>
<comment type="caution">
    <text evidence="3">The sequence shown here is derived from an EMBL/GenBank/DDBJ whole genome shotgun (WGS) entry which is preliminary data.</text>
</comment>
<accession>A0A834I4B7</accession>
<dbReference type="SMART" id="SM00355">
    <property type="entry name" value="ZnF_C2H2"/>
    <property type="match status" value="2"/>
</dbReference>
<dbReference type="SUPFAM" id="SSF57667">
    <property type="entry name" value="beta-beta-alpha zinc fingers"/>
    <property type="match status" value="1"/>
</dbReference>
<dbReference type="InterPro" id="IPR013087">
    <property type="entry name" value="Znf_C2H2_type"/>
</dbReference>
<keyword evidence="1" id="KW-0862">Zinc</keyword>
<dbReference type="PROSITE" id="PS00028">
    <property type="entry name" value="ZINC_FINGER_C2H2_1"/>
    <property type="match status" value="1"/>
</dbReference>
<dbReference type="AlphaFoldDB" id="A0A834I4B7"/>
<dbReference type="GO" id="GO:0008270">
    <property type="term" value="F:zinc ion binding"/>
    <property type="evidence" value="ECO:0007669"/>
    <property type="project" value="UniProtKB-KW"/>
</dbReference>